<evidence type="ECO:0000256" key="1">
    <source>
        <dbReference type="SAM" id="Phobius"/>
    </source>
</evidence>
<evidence type="ECO:0000313" key="2">
    <source>
        <dbReference type="EMBL" id="KTD20460.1"/>
    </source>
</evidence>
<feature type="transmembrane region" description="Helical" evidence="1">
    <location>
        <begin position="25"/>
        <end position="46"/>
    </location>
</feature>
<comment type="caution">
    <text evidence="2">The sequence shown here is derived from an EMBL/GenBank/DDBJ whole genome shotgun (WGS) entry which is preliminary data.</text>
</comment>
<proteinExistence type="predicted"/>
<dbReference type="PATRIC" id="fig|45068.5.peg.1781"/>
<protein>
    <submittedName>
        <fullName evidence="2">Uncharacterized protein</fullName>
    </submittedName>
</protein>
<organism evidence="2 3">
    <name type="scientific">Legionella londiniensis</name>
    <dbReference type="NCBI Taxonomy" id="45068"/>
    <lineage>
        <taxon>Bacteria</taxon>
        <taxon>Pseudomonadati</taxon>
        <taxon>Pseudomonadota</taxon>
        <taxon>Gammaproteobacteria</taxon>
        <taxon>Legionellales</taxon>
        <taxon>Legionellaceae</taxon>
        <taxon>Legionella</taxon>
    </lineage>
</organism>
<evidence type="ECO:0000313" key="3">
    <source>
        <dbReference type="Proteomes" id="UP000054997"/>
    </source>
</evidence>
<feature type="non-terminal residue" evidence="2">
    <location>
        <position position="1"/>
    </location>
</feature>
<keyword evidence="1" id="KW-1133">Transmembrane helix</keyword>
<dbReference type="EMBL" id="LNYK01000023">
    <property type="protein sequence ID" value="KTD20460.1"/>
    <property type="molecule type" value="Genomic_DNA"/>
</dbReference>
<dbReference type="AlphaFoldDB" id="A0A0W0VK53"/>
<keyword evidence="1" id="KW-0812">Transmembrane</keyword>
<reference evidence="2 3" key="1">
    <citation type="submission" date="2015-11" db="EMBL/GenBank/DDBJ databases">
        <title>Genomic analysis of 38 Legionella species identifies large and diverse effector repertoires.</title>
        <authorList>
            <person name="Burstein D."/>
            <person name="Amaro F."/>
            <person name="Zusman T."/>
            <person name="Lifshitz Z."/>
            <person name="Cohen O."/>
            <person name="Gilbert J.A."/>
            <person name="Pupko T."/>
            <person name="Shuman H.A."/>
            <person name="Segal G."/>
        </authorList>
    </citation>
    <scope>NUCLEOTIDE SEQUENCE [LARGE SCALE GENOMIC DNA]</scope>
    <source>
        <strain evidence="2 3">ATCC 49505</strain>
    </source>
</reference>
<keyword evidence="3" id="KW-1185">Reference proteome</keyword>
<sequence length="62" mass="7121">NSHLQINGYLSLFDPYPLLSLEEMALIYATAPLLIHTALAFDYYSLEIVKNNSLRIFLLYSI</sequence>
<dbReference type="RefSeq" id="WP_420324215.1">
    <property type="nucleotide sequence ID" value="NZ_LNYK01000023.1"/>
</dbReference>
<keyword evidence="1" id="KW-0472">Membrane</keyword>
<gene>
    <name evidence="2" type="ORF">Llon_1644</name>
</gene>
<dbReference type="Proteomes" id="UP000054997">
    <property type="component" value="Unassembled WGS sequence"/>
</dbReference>
<name>A0A0W0VK53_9GAMM</name>
<accession>A0A0W0VK53</accession>